<dbReference type="Proteomes" id="UP001174936">
    <property type="component" value="Unassembled WGS sequence"/>
</dbReference>
<name>A0AA39YHX5_9PEZI</name>
<proteinExistence type="predicted"/>
<sequence>MWALASARSPAANAFRKTIMVTKLRGTLSVLLIRVQVLRAQSLPALWLLLQTHRNVDIAAFSTGVGTSGFLSPTKQPSLTALRPNTNARYFDAKTRWENVPIGPYPLSNTASEGLPHIPIVAPRSGGLVDDVHNFAAPYASQRCSVWCWSPVVQTWSIRLAADIPSVNAAGRSNAEALFNYVQNGPPNPVRPSTVSISSFLGLRNHHRASDESNISADESQAWKQANPSLPYRLGRPLS</sequence>
<organism evidence="1 2">
    <name type="scientific">Cercophora newfieldiana</name>
    <dbReference type="NCBI Taxonomy" id="92897"/>
    <lineage>
        <taxon>Eukaryota</taxon>
        <taxon>Fungi</taxon>
        <taxon>Dikarya</taxon>
        <taxon>Ascomycota</taxon>
        <taxon>Pezizomycotina</taxon>
        <taxon>Sordariomycetes</taxon>
        <taxon>Sordariomycetidae</taxon>
        <taxon>Sordariales</taxon>
        <taxon>Lasiosphaeriaceae</taxon>
        <taxon>Cercophora</taxon>
    </lineage>
</organism>
<dbReference type="AlphaFoldDB" id="A0AA39YHX5"/>
<keyword evidence="2" id="KW-1185">Reference proteome</keyword>
<protein>
    <submittedName>
        <fullName evidence="1">Uncharacterized protein</fullName>
    </submittedName>
</protein>
<reference evidence="1" key="1">
    <citation type="submission" date="2023-06" db="EMBL/GenBank/DDBJ databases">
        <title>Genome-scale phylogeny and comparative genomics of the fungal order Sordariales.</title>
        <authorList>
            <consortium name="Lawrence Berkeley National Laboratory"/>
            <person name="Hensen N."/>
            <person name="Bonometti L."/>
            <person name="Westerberg I."/>
            <person name="Brannstrom I.O."/>
            <person name="Guillou S."/>
            <person name="Cros-Aarteil S."/>
            <person name="Calhoun S."/>
            <person name="Haridas S."/>
            <person name="Kuo A."/>
            <person name="Mondo S."/>
            <person name="Pangilinan J."/>
            <person name="Riley R."/>
            <person name="Labutti K."/>
            <person name="Andreopoulos B."/>
            <person name="Lipzen A."/>
            <person name="Chen C."/>
            <person name="Yanf M."/>
            <person name="Daum C."/>
            <person name="Ng V."/>
            <person name="Clum A."/>
            <person name="Steindorff A."/>
            <person name="Ohm R."/>
            <person name="Martin F."/>
            <person name="Silar P."/>
            <person name="Natvig D."/>
            <person name="Lalanne C."/>
            <person name="Gautier V."/>
            <person name="Ament-Velasquez S.L."/>
            <person name="Kruys A."/>
            <person name="Hutchinson M.I."/>
            <person name="Powell A.J."/>
            <person name="Barry K."/>
            <person name="Miller A.N."/>
            <person name="Grigoriev I.V."/>
            <person name="Debuchy R."/>
            <person name="Gladieux P."/>
            <person name="Thoren M.H."/>
            <person name="Johannesson H."/>
        </authorList>
    </citation>
    <scope>NUCLEOTIDE SEQUENCE</scope>
    <source>
        <strain evidence="1">SMH2532-1</strain>
    </source>
</reference>
<evidence type="ECO:0000313" key="2">
    <source>
        <dbReference type="Proteomes" id="UP001174936"/>
    </source>
</evidence>
<accession>A0AA39YHX5</accession>
<dbReference type="EMBL" id="JAULSV010000002">
    <property type="protein sequence ID" value="KAK0651867.1"/>
    <property type="molecule type" value="Genomic_DNA"/>
</dbReference>
<evidence type="ECO:0000313" key="1">
    <source>
        <dbReference type="EMBL" id="KAK0651867.1"/>
    </source>
</evidence>
<comment type="caution">
    <text evidence="1">The sequence shown here is derived from an EMBL/GenBank/DDBJ whole genome shotgun (WGS) entry which is preliminary data.</text>
</comment>
<gene>
    <name evidence="1" type="ORF">B0T16DRAFT_387225</name>
</gene>